<evidence type="ECO:0000259" key="4">
    <source>
        <dbReference type="SMART" id="SM00967"/>
    </source>
</evidence>
<dbReference type="GO" id="GO:0005737">
    <property type="term" value="C:cytoplasm"/>
    <property type="evidence" value="ECO:0007669"/>
    <property type="project" value="UniProtKB-ARBA"/>
</dbReference>
<evidence type="ECO:0000256" key="2">
    <source>
        <dbReference type="ARBA" id="ARBA00022603"/>
    </source>
</evidence>
<dbReference type="PANTHER" id="PTHR43191">
    <property type="entry name" value="RRNA METHYLTRANSFERASE 3"/>
    <property type="match status" value="1"/>
</dbReference>
<dbReference type="Proteomes" id="UP000677875">
    <property type="component" value="Unassembled WGS sequence"/>
</dbReference>
<comment type="caution">
    <text evidence="5">The sequence shown here is derived from an EMBL/GenBank/DDBJ whole genome shotgun (WGS) entry which is preliminary data.</text>
</comment>
<organism evidence="5 6">
    <name type="scientific">Streptomyces tagetis</name>
    <dbReference type="NCBI Taxonomy" id="2820809"/>
    <lineage>
        <taxon>Bacteria</taxon>
        <taxon>Bacillati</taxon>
        <taxon>Actinomycetota</taxon>
        <taxon>Actinomycetes</taxon>
        <taxon>Kitasatosporales</taxon>
        <taxon>Streptomycetaceae</taxon>
        <taxon>Streptomyces</taxon>
    </lineage>
</organism>
<dbReference type="SMART" id="SM00967">
    <property type="entry name" value="SpoU_sub_bind"/>
    <property type="match status" value="1"/>
</dbReference>
<dbReference type="Gene3D" id="3.40.1280.10">
    <property type="match status" value="1"/>
</dbReference>
<dbReference type="EMBL" id="JAGPNL010000008">
    <property type="protein sequence ID" value="MBQ0829774.1"/>
    <property type="molecule type" value="Genomic_DNA"/>
</dbReference>
<dbReference type="InterPro" id="IPR053888">
    <property type="entry name" value="MRM3-like_sub_bind"/>
</dbReference>
<dbReference type="InterPro" id="IPR013123">
    <property type="entry name" value="SpoU_subst-bd"/>
</dbReference>
<dbReference type="InterPro" id="IPR029064">
    <property type="entry name" value="Ribosomal_eL30-like_sf"/>
</dbReference>
<dbReference type="Pfam" id="PF22435">
    <property type="entry name" value="MRM3-like_sub_bind"/>
    <property type="match status" value="1"/>
</dbReference>
<dbReference type="GO" id="GO:0008173">
    <property type="term" value="F:RNA methyltransferase activity"/>
    <property type="evidence" value="ECO:0007669"/>
    <property type="project" value="InterPro"/>
</dbReference>
<dbReference type="GO" id="GO:0003723">
    <property type="term" value="F:RNA binding"/>
    <property type="evidence" value="ECO:0007669"/>
    <property type="project" value="InterPro"/>
</dbReference>
<dbReference type="CDD" id="cd18095">
    <property type="entry name" value="SpoU-like_rRNA-MTase"/>
    <property type="match status" value="1"/>
</dbReference>
<dbReference type="InterPro" id="IPR001537">
    <property type="entry name" value="SpoU_MeTrfase"/>
</dbReference>
<dbReference type="SUPFAM" id="SSF55315">
    <property type="entry name" value="L30e-like"/>
    <property type="match status" value="1"/>
</dbReference>
<sequence>MRPATPELISPRSARVTAARRLAKRNARSKERLFLTEGPQAVREAAAHRGDGTPTLVELFTTAEAAERHADVVGAAREAGARVHLAADQVIEDISTTVTPQGLVGVCRFLDTPFEEILAARPRLVAVLAHVRDPGNAGTVLRCADAAGAEAVVLTDASVDLYNPKAVRASVGSLFHLPVAVGVPVEEAVERLRETGVRVLAADGAGEDDLDAELDGGTMGGPTAWVFGNEAWGLPAETRALADAVVRVPIHGMAESLNLATAAAVCLYASARAQRAAGGCRSVTGS</sequence>
<proteinExistence type="inferred from homology"/>
<feature type="domain" description="RNA 2-O ribose methyltransferase substrate binding" evidence="4">
    <location>
        <begin position="35"/>
        <end position="113"/>
    </location>
</feature>
<keyword evidence="6" id="KW-1185">Reference proteome</keyword>
<accession>A0A940XJY1</accession>
<dbReference type="InterPro" id="IPR051259">
    <property type="entry name" value="rRNA_Methyltransferase"/>
</dbReference>
<evidence type="ECO:0000313" key="5">
    <source>
        <dbReference type="EMBL" id="MBQ0829774.1"/>
    </source>
</evidence>
<protein>
    <submittedName>
        <fullName evidence="5">RNA methyltransferase</fullName>
    </submittedName>
</protein>
<evidence type="ECO:0000313" key="6">
    <source>
        <dbReference type="Proteomes" id="UP000677875"/>
    </source>
</evidence>
<dbReference type="PANTHER" id="PTHR43191:SF2">
    <property type="entry name" value="RRNA METHYLTRANSFERASE 3, MITOCHONDRIAL"/>
    <property type="match status" value="1"/>
</dbReference>
<evidence type="ECO:0000256" key="1">
    <source>
        <dbReference type="ARBA" id="ARBA00007228"/>
    </source>
</evidence>
<dbReference type="GO" id="GO:0032259">
    <property type="term" value="P:methylation"/>
    <property type="evidence" value="ECO:0007669"/>
    <property type="project" value="UniProtKB-KW"/>
</dbReference>
<dbReference type="AlphaFoldDB" id="A0A940XJY1"/>
<keyword evidence="3" id="KW-0808">Transferase</keyword>
<dbReference type="RefSeq" id="WP_210875380.1">
    <property type="nucleotide sequence ID" value="NZ_JAGPNL010000008.1"/>
</dbReference>
<dbReference type="InterPro" id="IPR029026">
    <property type="entry name" value="tRNA_m1G_MTases_N"/>
</dbReference>
<dbReference type="SUPFAM" id="SSF75217">
    <property type="entry name" value="alpha/beta knot"/>
    <property type="match status" value="1"/>
</dbReference>
<gene>
    <name evidence="5" type="ORF">J5Y05_25280</name>
</gene>
<dbReference type="Gene3D" id="3.30.1330.30">
    <property type="match status" value="1"/>
</dbReference>
<name>A0A940XJY1_9ACTN</name>
<dbReference type="InterPro" id="IPR029028">
    <property type="entry name" value="Alpha/beta_knot_MTases"/>
</dbReference>
<evidence type="ECO:0000256" key="3">
    <source>
        <dbReference type="ARBA" id="ARBA00022679"/>
    </source>
</evidence>
<keyword evidence="2 5" id="KW-0489">Methyltransferase</keyword>
<reference evidence="5" key="1">
    <citation type="submission" date="2021-04" db="EMBL/GenBank/DDBJ databases">
        <title>Genome seq and assembly of Streptomyces sp. RG38.</title>
        <authorList>
            <person name="Chhetri G."/>
        </authorList>
    </citation>
    <scope>NUCLEOTIDE SEQUENCE</scope>
    <source>
        <strain evidence="5">RG38</strain>
    </source>
</reference>
<dbReference type="GO" id="GO:0006396">
    <property type="term" value="P:RNA processing"/>
    <property type="evidence" value="ECO:0007669"/>
    <property type="project" value="InterPro"/>
</dbReference>
<dbReference type="Pfam" id="PF00588">
    <property type="entry name" value="SpoU_methylase"/>
    <property type="match status" value="1"/>
</dbReference>
<comment type="similarity">
    <text evidence="1">Belongs to the class IV-like SAM-binding methyltransferase superfamily. RNA methyltransferase TrmH family.</text>
</comment>